<gene>
    <name evidence="1" type="ORF">GCM10010478_26250</name>
</gene>
<keyword evidence="2" id="KW-1185">Reference proteome</keyword>
<evidence type="ECO:0000313" key="2">
    <source>
        <dbReference type="Proteomes" id="UP001501423"/>
    </source>
</evidence>
<sequence>MDHATADVLYGFGMAKVCVFCGGTPLTKEHVLPRWLKVALDPRVQRHRYIRLSVDAVRHHDAPPLNEQVKVVCSDCNSGWMNQLEENVRYFLPDLIRGNLCTLDAEAQRALAAWSLKTMLMFQHTHPADARGVIPAGDFTSFHETCEPTRSMLGRLGFMNYPPDDAVPLVDTQCQGYSADGVRRTAWITTLKIGCMVVQIIRAPDVAAGKRLAPFDFLPSLRPIWPTNELIEWPLPAAIPYEMMPALAHPDDLDLTIVPA</sequence>
<dbReference type="Proteomes" id="UP001501423">
    <property type="component" value="Unassembled WGS sequence"/>
</dbReference>
<proteinExistence type="predicted"/>
<dbReference type="EMBL" id="BAAAVA010000025">
    <property type="protein sequence ID" value="GAA2924516.1"/>
    <property type="molecule type" value="Genomic_DNA"/>
</dbReference>
<accession>A0ABN3WQA9</accession>
<evidence type="ECO:0008006" key="3">
    <source>
        <dbReference type="Google" id="ProtNLM"/>
    </source>
</evidence>
<comment type="caution">
    <text evidence="1">The sequence shown here is derived from an EMBL/GenBank/DDBJ whole genome shotgun (WGS) entry which is preliminary data.</text>
</comment>
<protein>
    <recommendedName>
        <fullName evidence="3">HNH endonuclease</fullName>
    </recommendedName>
</protein>
<reference evidence="1 2" key="1">
    <citation type="journal article" date="2019" name="Int. J. Syst. Evol. Microbiol.">
        <title>The Global Catalogue of Microorganisms (GCM) 10K type strain sequencing project: providing services to taxonomists for standard genome sequencing and annotation.</title>
        <authorList>
            <consortium name="The Broad Institute Genomics Platform"/>
            <consortium name="The Broad Institute Genome Sequencing Center for Infectious Disease"/>
            <person name="Wu L."/>
            <person name="Ma J."/>
        </authorList>
    </citation>
    <scope>NUCLEOTIDE SEQUENCE [LARGE SCALE GENOMIC DNA]</scope>
    <source>
        <strain evidence="1 2">JCM 9650</strain>
    </source>
</reference>
<name>A0ABN3WQA9_9ACTN</name>
<evidence type="ECO:0000313" key="1">
    <source>
        <dbReference type="EMBL" id="GAA2924516.1"/>
    </source>
</evidence>
<organism evidence="1 2">
    <name type="scientific">Streptomyces erythrogriseus</name>
    <dbReference type="NCBI Taxonomy" id="284027"/>
    <lineage>
        <taxon>Bacteria</taxon>
        <taxon>Bacillati</taxon>
        <taxon>Actinomycetota</taxon>
        <taxon>Actinomycetes</taxon>
        <taxon>Kitasatosporales</taxon>
        <taxon>Streptomycetaceae</taxon>
        <taxon>Streptomyces</taxon>
        <taxon>Streptomyces griseoincarnatus group</taxon>
    </lineage>
</organism>